<evidence type="ECO:0000256" key="3">
    <source>
        <dbReference type="SAM" id="MobiDB-lite"/>
    </source>
</evidence>
<dbReference type="PANTHER" id="PTHR48047">
    <property type="entry name" value="GLYCOSYLTRANSFERASE"/>
    <property type="match status" value="1"/>
</dbReference>
<protein>
    <submittedName>
        <fullName evidence="4">Uncharacterized protein</fullName>
    </submittedName>
</protein>
<proteinExistence type="inferred from homology"/>
<evidence type="ECO:0000256" key="2">
    <source>
        <dbReference type="ARBA" id="ARBA00022679"/>
    </source>
</evidence>
<name>A0A8J5LMX0_ZINOF</name>
<feature type="region of interest" description="Disordered" evidence="3">
    <location>
        <begin position="49"/>
        <end position="86"/>
    </location>
</feature>
<dbReference type="Gene3D" id="3.40.50.2000">
    <property type="entry name" value="Glycogen Phosphorylase B"/>
    <property type="match status" value="1"/>
</dbReference>
<dbReference type="SUPFAM" id="SSF53756">
    <property type="entry name" value="UDP-Glycosyltransferase/glycogen phosphorylase"/>
    <property type="match status" value="1"/>
</dbReference>
<evidence type="ECO:0000313" key="5">
    <source>
        <dbReference type="Proteomes" id="UP000734854"/>
    </source>
</evidence>
<dbReference type="AlphaFoldDB" id="A0A8J5LMX0"/>
<comment type="caution">
    <text evidence="4">The sequence shown here is derived from an EMBL/GenBank/DDBJ whole genome shotgun (WGS) entry which is preliminary data.</text>
</comment>
<keyword evidence="5" id="KW-1185">Reference proteome</keyword>
<evidence type="ECO:0000313" key="4">
    <source>
        <dbReference type="EMBL" id="KAG6532045.1"/>
    </source>
</evidence>
<keyword evidence="2" id="KW-0808">Transferase</keyword>
<dbReference type="Proteomes" id="UP000734854">
    <property type="component" value="Unassembled WGS sequence"/>
</dbReference>
<dbReference type="PANTHER" id="PTHR48047:SF28">
    <property type="entry name" value="F11M15.8 PROTEIN"/>
    <property type="match status" value="1"/>
</dbReference>
<accession>A0A8J5LMX0</accession>
<reference evidence="4 5" key="1">
    <citation type="submission" date="2020-08" db="EMBL/GenBank/DDBJ databases">
        <title>Plant Genome Project.</title>
        <authorList>
            <person name="Zhang R.-G."/>
        </authorList>
    </citation>
    <scope>NUCLEOTIDE SEQUENCE [LARGE SCALE GENOMIC DNA]</scope>
    <source>
        <tissue evidence="4">Rhizome</tissue>
    </source>
</reference>
<gene>
    <name evidence="4" type="ORF">ZIOFF_005883</name>
</gene>
<evidence type="ECO:0000256" key="1">
    <source>
        <dbReference type="ARBA" id="ARBA00009995"/>
    </source>
</evidence>
<organism evidence="4 5">
    <name type="scientific">Zingiber officinale</name>
    <name type="common">Ginger</name>
    <name type="synonym">Amomum zingiber</name>
    <dbReference type="NCBI Taxonomy" id="94328"/>
    <lineage>
        <taxon>Eukaryota</taxon>
        <taxon>Viridiplantae</taxon>
        <taxon>Streptophyta</taxon>
        <taxon>Embryophyta</taxon>
        <taxon>Tracheophyta</taxon>
        <taxon>Spermatophyta</taxon>
        <taxon>Magnoliopsida</taxon>
        <taxon>Liliopsida</taxon>
        <taxon>Zingiberales</taxon>
        <taxon>Zingiberaceae</taxon>
        <taxon>Zingiber</taxon>
    </lineage>
</organism>
<sequence>MVVKDWVEQAEILRHRAVGGFVSHCGWNSVTEAALRDLGSDLSLNSLPWSSPTTTVEERGSSIPMSGAVEPSESHPPYSPSHEEYNPELPVALPEDSDGTPNGIAFDRIVGFQDLGSKDDFTARALENLLKRKGKHFLLASSYKWIQDSRDQYTKERLDSVIDQYTKRMDSVTTVLF</sequence>
<dbReference type="GO" id="GO:0035251">
    <property type="term" value="F:UDP-glucosyltransferase activity"/>
    <property type="evidence" value="ECO:0007669"/>
    <property type="project" value="TreeGrafter"/>
</dbReference>
<comment type="similarity">
    <text evidence="1">Belongs to the UDP-glycosyltransferase family.</text>
</comment>
<dbReference type="InterPro" id="IPR002213">
    <property type="entry name" value="UDP_glucos_trans"/>
</dbReference>
<dbReference type="EMBL" id="JACMSC010000002">
    <property type="protein sequence ID" value="KAG6532045.1"/>
    <property type="molecule type" value="Genomic_DNA"/>
</dbReference>
<dbReference type="Pfam" id="PF00201">
    <property type="entry name" value="UDPGT"/>
    <property type="match status" value="1"/>
</dbReference>